<reference evidence="1 2" key="1">
    <citation type="journal article" date="2000" name="Nucleic Acids Res.">
        <title>Complete genome sequence of the alkaliphilic bacterium Bacillus halodurans and genomic sequence comparison with Bacillus subtilis.</title>
        <authorList>
            <person name="Takami H."/>
            <person name="Nakasone K."/>
            <person name="Takaki Y."/>
            <person name="Maeno G."/>
            <person name="Sasaki R."/>
            <person name="Masui N."/>
            <person name="Fuji F."/>
            <person name="Hirama C."/>
            <person name="Nakamura Y."/>
            <person name="Ogasawara N."/>
            <person name="Kuhara S."/>
            <person name="Horikoshi K."/>
        </authorList>
    </citation>
    <scope>NUCLEOTIDE SEQUENCE [LARGE SCALE GENOMIC DNA]</scope>
    <source>
        <strain evidence="2">ATCC BAA-125 / DSM 18197 / FERM 7344 / JCM 9153 / C-125</strain>
    </source>
</reference>
<protein>
    <submittedName>
        <fullName evidence="1">BH0323 protein</fullName>
    </submittedName>
</protein>
<dbReference type="eggNOG" id="ENOG5030PBJ">
    <property type="taxonomic scope" value="Bacteria"/>
</dbReference>
<gene>
    <name evidence="1" type="ordered locus">BH0323</name>
</gene>
<dbReference type="AlphaFoldDB" id="Q9KFZ3"/>
<dbReference type="KEGG" id="bha:BH0323"/>
<dbReference type="GeneID" id="87595874"/>
<evidence type="ECO:0000313" key="2">
    <source>
        <dbReference type="Proteomes" id="UP000001258"/>
    </source>
</evidence>
<keyword evidence="2" id="KW-1185">Reference proteome</keyword>
<sequence>MKDYHKLFKKYLRRKKQLVFTRDDVERILISKFKAREIPNEYMIKLKFHDHLDENYIYKCFVIDDPVILNKWYSAAEKKEHREEIIDNRLNPFDFNQLKTKEDHILTHINIDEHEGRRVNVILESKDGKHVTEFIVRECEKIGRYINALIIAGEIEAGLLTYKEDPEDEYFQWYLENLEMFGFLD</sequence>
<dbReference type="RefSeq" id="WP_010896504.1">
    <property type="nucleotide sequence ID" value="NC_002570.2"/>
</dbReference>
<organism evidence="1 2">
    <name type="scientific">Halalkalibacterium halodurans (strain ATCC BAA-125 / DSM 18197 / FERM 7344 / JCM 9153 / C-125)</name>
    <name type="common">Bacillus halodurans</name>
    <dbReference type="NCBI Taxonomy" id="272558"/>
    <lineage>
        <taxon>Bacteria</taxon>
        <taxon>Bacillati</taxon>
        <taxon>Bacillota</taxon>
        <taxon>Bacilli</taxon>
        <taxon>Bacillales</taxon>
        <taxon>Bacillaceae</taxon>
        <taxon>Halalkalibacterium (ex Joshi et al. 2022)</taxon>
    </lineage>
</organism>
<dbReference type="OrthoDB" id="2353879at2"/>
<dbReference type="Proteomes" id="UP000001258">
    <property type="component" value="Chromosome"/>
</dbReference>
<accession>Q9KFZ3</accession>
<proteinExistence type="predicted"/>
<name>Q9KFZ3_HALH5</name>
<dbReference type="PIR" id="C83690">
    <property type="entry name" value="C83690"/>
</dbReference>
<dbReference type="EMBL" id="BA000004">
    <property type="protein sequence ID" value="BAB04042.1"/>
    <property type="molecule type" value="Genomic_DNA"/>
</dbReference>
<evidence type="ECO:0000313" key="1">
    <source>
        <dbReference type="EMBL" id="BAB04042.1"/>
    </source>
</evidence>
<dbReference type="HOGENOM" id="CLU_1419573_0_0_9"/>